<dbReference type="Pfam" id="PF01185">
    <property type="entry name" value="Hydrophobin"/>
    <property type="match status" value="1"/>
</dbReference>
<feature type="chain" id="PRO_5040538742" description="Hydrophobin" evidence="7">
    <location>
        <begin position="22"/>
        <end position="131"/>
    </location>
</feature>
<keyword evidence="4 7" id="KW-0964">Secreted</keyword>
<feature type="region of interest" description="Disordered" evidence="8">
    <location>
        <begin position="26"/>
        <end position="49"/>
    </location>
</feature>
<dbReference type="OrthoDB" id="4225815at2759"/>
<evidence type="ECO:0000256" key="8">
    <source>
        <dbReference type="SAM" id="MobiDB-lite"/>
    </source>
</evidence>
<dbReference type="InterPro" id="IPR019778">
    <property type="entry name" value="Class_I_Hydrophobin_CS"/>
</dbReference>
<evidence type="ECO:0000256" key="7">
    <source>
        <dbReference type="RuleBase" id="RU365009"/>
    </source>
</evidence>
<feature type="signal peptide" evidence="7">
    <location>
        <begin position="1"/>
        <end position="21"/>
    </location>
</feature>
<dbReference type="CDD" id="cd23507">
    <property type="entry name" value="hydrophobin_I"/>
    <property type="match status" value="1"/>
</dbReference>
<dbReference type="GO" id="GO:0009277">
    <property type="term" value="C:fungal-type cell wall"/>
    <property type="evidence" value="ECO:0007669"/>
    <property type="project" value="InterPro"/>
</dbReference>
<gene>
    <name evidence="9" type="ORF">BDZ94DRAFT_1264405</name>
</gene>
<evidence type="ECO:0000313" key="10">
    <source>
        <dbReference type="Proteomes" id="UP000807353"/>
    </source>
</evidence>
<keyword evidence="3 7" id="KW-0134">Cell wall</keyword>
<evidence type="ECO:0000256" key="6">
    <source>
        <dbReference type="ARBA" id="ARBA00023157"/>
    </source>
</evidence>
<organism evidence="9 10">
    <name type="scientific">Collybia nuda</name>
    <dbReference type="NCBI Taxonomy" id="64659"/>
    <lineage>
        <taxon>Eukaryota</taxon>
        <taxon>Fungi</taxon>
        <taxon>Dikarya</taxon>
        <taxon>Basidiomycota</taxon>
        <taxon>Agaricomycotina</taxon>
        <taxon>Agaricomycetes</taxon>
        <taxon>Agaricomycetidae</taxon>
        <taxon>Agaricales</taxon>
        <taxon>Tricholomatineae</taxon>
        <taxon>Clitocybaceae</taxon>
        <taxon>Collybia</taxon>
    </lineage>
</organism>
<proteinExistence type="inferred from homology"/>
<protein>
    <recommendedName>
        <fullName evidence="7">Hydrophobin</fullName>
    </recommendedName>
</protein>
<evidence type="ECO:0000256" key="5">
    <source>
        <dbReference type="ARBA" id="ARBA00022729"/>
    </source>
</evidence>
<dbReference type="AlphaFoldDB" id="A0A9P5Y4H3"/>
<comment type="subcellular location">
    <subcellularLocation>
        <location evidence="1 7">Secreted</location>
        <location evidence="1 7">Cell wall</location>
    </subcellularLocation>
</comment>
<evidence type="ECO:0000256" key="4">
    <source>
        <dbReference type="ARBA" id="ARBA00022525"/>
    </source>
</evidence>
<evidence type="ECO:0000256" key="2">
    <source>
        <dbReference type="ARBA" id="ARBA00010446"/>
    </source>
</evidence>
<dbReference type="SMART" id="SM00075">
    <property type="entry name" value="HYDRO"/>
    <property type="match status" value="1"/>
</dbReference>
<evidence type="ECO:0000256" key="1">
    <source>
        <dbReference type="ARBA" id="ARBA00004191"/>
    </source>
</evidence>
<keyword evidence="6 7" id="KW-1015">Disulfide bond</keyword>
<evidence type="ECO:0000256" key="3">
    <source>
        <dbReference type="ARBA" id="ARBA00022512"/>
    </source>
</evidence>
<accession>A0A9P5Y4H3</accession>
<comment type="similarity">
    <text evidence="2 7">Belongs to the fungal hydrophobin family.</text>
</comment>
<dbReference type="InterPro" id="IPR001338">
    <property type="entry name" value="Class_I_Hydrophobin"/>
</dbReference>
<dbReference type="GO" id="GO:0005199">
    <property type="term" value="F:structural constituent of cell wall"/>
    <property type="evidence" value="ECO:0007669"/>
    <property type="project" value="InterPro"/>
</dbReference>
<dbReference type="PROSITE" id="PS00956">
    <property type="entry name" value="HYDROPHOBIN"/>
    <property type="match status" value="1"/>
</dbReference>
<comment type="caution">
    <text evidence="9">The sequence shown here is derived from an EMBL/GenBank/DDBJ whole genome shotgun (WGS) entry which is preliminary data.</text>
</comment>
<evidence type="ECO:0000313" key="9">
    <source>
        <dbReference type="EMBL" id="KAF9461146.1"/>
    </source>
</evidence>
<keyword evidence="5 7" id="KW-0732">Signal</keyword>
<reference evidence="9" key="1">
    <citation type="submission" date="2020-11" db="EMBL/GenBank/DDBJ databases">
        <authorList>
            <consortium name="DOE Joint Genome Institute"/>
            <person name="Ahrendt S."/>
            <person name="Riley R."/>
            <person name="Andreopoulos W."/>
            <person name="Labutti K."/>
            <person name="Pangilinan J."/>
            <person name="Ruiz-Duenas F.J."/>
            <person name="Barrasa J.M."/>
            <person name="Sanchez-Garcia M."/>
            <person name="Camarero S."/>
            <person name="Miyauchi S."/>
            <person name="Serrano A."/>
            <person name="Linde D."/>
            <person name="Babiker R."/>
            <person name="Drula E."/>
            <person name="Ayuso-Fernandez I."/>
            <person name="Pacheco R."/>
            <person name="Padilla G."/>
            <person name="Ferreira P."/>
            <person name="Barriuso J."/>
            <person name="Kellner H."/>
            <person name="Castanera R."/>
            <person name="Alfaro M."/>
            <person name="Ramirez L."/>
            <person name="Pisabarro A.G."/>
            <person name="Kuo A."/>
            <person name="Tritt A."/>
            <person name="Lipzen A."/>
            <person name="He G."/>
            <person name="Yan M."/>
            <person name="Ng V."/>
            <person name="Cullen D."/>
            <person name="Martin F."/>
            <person name="Rosso M.-N."/>
            <person name="Henrissat B."/>
            <person name="Hibbett D."/>
            <person name="Martinez A.T."/>
            <person name="Grigoriev I.V."/>
        </authorList>
    </citation>
    <scope>NUCLEOTIDE SEQUENCE</scope>
    <source>
        <strain evidence="9">CBS 247.69</strain>
    </source>
</reference>
<dbReference type="EMBL" id="MU150288">
    <property type="protein sequence ID" value="KAF9461146.1"/>
    <property type="molecule type" value="Genomic_DNA"/>
</dbReference>
<dbReference type="Proteomes" id="UP000807353">
    <property type="component" value="Unassembled WGS sequence"/>
</dbReference>
<name>A0A9P5Y4H3_9AGAR</name>
<keyword evidence="10" id="KW-1185">Reference proteome</keyword>
<sequence>MFARASTLFVLALPLFVAASAVPRQEGADTDSYNGKPEEPTTPDITQKNQCTTGPVQCCNSLQSASDLSEHRDLLSSVPDMSKDTMVGVTCSPIEGEGNNSCSAQTYCCNNNNFGGVIALGCAPVTFNIYL</sequence>